<dbReference type="EMBL" id="FCNW02000071">
    <property type="protein sequence ID" value="SAL65907.1"/>
    <property type="molecule type" value="Genomic_DNA"/>
</dbReference>
<dbReference type="Proteomes" id="UP000054977">
    <property type="component" value="Unassembled WGS sequence"/>
</dbReference>
<accession>A0A158JAU8</accession>
<name>A0A158JAU8_9BURK</name>
<gene>
    <name evidence="2" type="ORF">AWB65_06260</name>
</gene>
<sequence length="92" mass="10007">MEIETAASAFERKIKRYEPKYIAFLGKMAISAMSGKRDILWGLQPEAFGGARTWVLPNPSGLNRAFSLDALVNAYRELADALASTTAAPSTN</sequence>
<comment type="caution">
    <text evidence="2">The sequence shown here is derived from an EMBL/GenBank/DDBJ whole genome shotgun (WGS) entry which is preliminary data.</text>
</comment>
<dbReference type="InterPro" id="IPR005122">
    <property type="entry name" value="Uracil-DNA_glycosylase-like"/>
</dbReference>
<evidence type="ECO:0000259" key="1">
    <source>
        <dbReference type="Pfam" id="PF03167"/>
    </source>
</evidence>
<dbReference type="Gene3D" id="3.40.470.10">
    <property type="entry name" value="Uracil-DNA glycosylase-like domain"/>
    <property type="match status" value="1"/>
</dbReference>
<keyword evidence="3" id="KW-1185">Reference proteome</keyword>
<evidence type="ECO:0000313" key="3">
    <source>
        <dbReference type="Proteomes" id="UP000054977"/>
    </source>
</evidence>
<feature type="domain" description="Uracil-DNA glycosylase-like" evidence="1">
    <location>
        <begin position="3"/>
        <end position="78"/>
    </location>
</feature>
<dbReference type="AlphaFoldDB" id="A0A158JAU8"/>
<evidence type="ECO:0000313" key="2">
    <source>
        <dbReference type="EMBL" id="SAL65907.1"/>
    </source>
</evidence>
<reference evidence="2" key="1">
    <citation type="submission" date="2016-01" db="EMBL/GenBank/DDBJ databases">
        <authorList>
            <person name="Peeters C."/>
        </authorList>
    </citation>
    <scope>NUCLEOTIDE SEQUENCE [LARGE SCALE GENOMIC DNA]</scope>
    <source>
        <strain evidence="2">LMG 22934</strain>
    </source>
</reference>
<organism evidence="2 3">
    <name type="scientific">Caballeronia humi</name>
    <dbReference type="NCBI Taxonomy" id="326474"/>
    <lineage>
        <taxon>Bacteria</taxon>
        <taxon>Pseudomonadati</taxon>
        <taxon>Pseudomonadota</taxon>
        <taxon>Betaproteobacteria</taxon>
        <taxon>Burkholderiales</taxon>
        <taxon>Burkholderiaceae</taxon>
        <taxon>Caballeronia</taxon>
    </lineage>
</organism>
<dbReference type="SUPFAM" id="SSF52141">
    <property type="entry name" value="Uracil-DNA glycosylase-like"/>
    <property type="match status" value="1"/>
</dbReference>
<dbReference type="InterPro" id="IPR036895">
    <property type="entry name" value="Uracil-DNA_glycosylase-like_sf"/>
</dbReference>
<dbReference type="Pfam" id="PF03167">
    <property type="entry name" value="UDG"/>
    <property type="match status" value="1"/>
</dbReference>
<dbReference type="STRING" id="326474.AWB65_06260"/>
<proteinExistence type="predicted"/>
<protein>
    <submittedName>
        <fullName evidence="2">G/U mismatch-specific uracil-DNA glycosylase</fullName>
    </submittedName>
</protein>